<evidence type="ECO:0000313" key="2">
    <source>
        <dbReference type="EMBL" id="BBB02030.1"/>
    </source>
</evidence>
<evidence type="ECO:0000313" key="3">
    <source>
        <dbReference type="Proteomes" id="UP000595703"/>
    </source>
</evidence>
<organism evidence="2 3">
    <name type="scientific">Actinacidiphila reveromycinica</name>
    <dbReference type="NCBI Taxonomy" id="659352"/>
    <lineage>
        <taxon>Bacteria</taxon>
        <taxon>Bacillati</taxon>
        <taxon>Actinomycetota</taxon>
        <taxon>Actinomycetes</taxon>
        <taxon>Kitasatosporales</taxon>
        <taxon>Streptomycetaceae</taxon>
        <taxon>Actinacidiphila</taxon>
    </lineage>
</organism>
<feature type="region of interest" description="Disordered" evidence="1">
    <location>
        <begin position="1"/>
        <end position="53"/>
    </location>
</feature>
<reference evidence="2 3" key="2">
    <citation type="journal article" date="2011" name="J. Antibiot.">
        <title>Furaquinocins I and J: novel polyketide isoprenoid hybrid compounds from Streptomyces reveromyceticus SN-593.</title>
        <authorList>
            <person name="Panthee S."/>
            <person name="Takahashi S."/>
            <person name="Takagi H."/>
            <person name="Nogawa T."/>
            <person name="Oowada E."/>
            <person name="Uramoto M."/>
            <person name="Osada H."/>
        </authorList>
    </citation>
    <scope>NUCLEOTIDE SEQUENCE [LARGE SCALE GENOMIC DNA]</scope>
    <source>
        <strain evidence="2 3">SN-593</strain>
    </source>
</reference>
<reference evidence="2 3" key="1">
    <citation type="journal article" date="2010" name="J. Bacteriol.">
        <title>Biochemical characterization of a novel indole prenyltransferase from Streptomyces sp. SN-593.</title>
        <authorList>
            <person name="Takahashi S."/>
            <person name="Takagi H."/>
            <person name="Toyoda A."/>
            <person name="Uramoto M."/>
            <person name="Nogawa T."/>
            <person name="Ueki M."/>
            <person name="Sakaki Y."/>
            <person name="Osada H."/>
        </authorList>
    </citation>
    <scope>NUCLEOTIDE SEQUENCE [LARGE SCALE GENOMIC DNA]</scope>
    <source>
        <strain evidence="2 3">SN-593</strain>
    </source>
</reference>
<reference evidence="2 3" key="3">
    <citation type="journal article" date="2011" name="Nat. Chem. Biol.">
        <title>Reveromycin A biosynthesis uses RevG and RevJ for stereospecific spiroacetal formation.</title>
        <authorList>
            <person name="Takahashi S."/>
            <person name="Toyoda A."/>
            <person name="Sekiyama Y."/>
            <person name="Takagi H."/>
            <person name="Nogawa T."/>
            <person name="Uramoto M."/>
            <person name="Suzuki R."/>
            <person name="Koshino H."/>
            <person name="Kumano T."/>
            <person name="Panthee S."/>
            <person name="Dairi T."/>
            <person name="Ishikawa J."/>
            <person name="Ikeda H."/>
            <person name="Sakaki Y."/>
            <person name="Osada H."/>
        </authorList>
    </citation>
    <scope>NUCLEOTIDE SEQUENCE [LARGE SCALE GENOMIC DNA]</scope>
    <source>
        <strain evidence="2 3">SN-593</strain>
    </source>
</reference>
<gene>
    <name evidence="2" type="ORF">RVR_10549</name>
</gene>
<name>A0A7U3V0C1_9ACTN</name>
<feature type="compositionally biased region" description="Polar residues" evidence="1">
    <location>
        <begin position="39"/>
        <end position="53"/>
    </location>
</feature>
<accession>A0A7U3V0C1</accession>
<evidence type="ECO:0000256" key="1">
    <source>
        <dbReference type="SAM" id="MobiDB-lite"/>
    </source>
</evidence>
<protein>
    <submittedName>
        <fullName evidence="2">Uncharacterized protein</fullName>
    </submittedName>
</protein>
<dbReference type="EMBL" id="AP018365">
    <property type="protein sequence ID" value="BBB02030.1"/>
    <property type="molecule type" value="Genomic_DNA"/>
</dbReference>
<dbReference type="Proteomes" id="UP000595703">
    <property type="component" value="Chromosome"/>
</dbReference>
<dbReference type="KEGG" id="arev:RVR_10549"/>
<proteinExistence type="predicted"/>
<sequence>MEPHQGPVGQEAACGSGSGSSSGLGLGLGQRRRAAAIPPSTSRVAPWTNAASSEARNRTAYAILLIFRHDPPSMAAFAGGGRHRLVYTTAIGPPEEVAAGRLLGRRPER</sequence>
<feature type="compositionally biased region" description="Gly residues" evidence="1">
    <location>
        <begin position="16"/>
        <end position="28"/>
    </location>
</feature>
<keyword evidence="3" id="KW-1185">Reference proteome</keyword>
<dbReference type="AlphaFoldDB" id="A0A7U3V0C1"/>
<reference evidence="2 3" key="4">
    <citation type="journal article" date="2020" name="Sci. Rep.">
        <title>beta-carboline chemical signals induce reveromycin production through a LuxR family regulator in Streptomyces sp. SN-593.</title>
        <authorList>
            <person name="Panthee S."/>
            <person name="Kito N."/>
            <person name="Hayashi T."/>
            <person name="Shimizu T."/>
            <person name="Ishikawa J."/>
            <person name="Hamamoto H."/>
            <person name="Osada H."/>
            <person name="Takahashi S."/>
        </authorList>
    </citation>
    <scope>NUCLEOTIDE SEQUENCE [LARGE SCALE GENOMIC DNA]</scope>
    <source>
        <strain evidence="2 3">SN-593</strain>
    </source>
</reference>